<reference evidence="7" key="2">
    <citation type="submission" date="2025-08" db="UniProtKB">
        <authorList>
            <consortium name="RefSeq"/>
        </authorList>
    </citation>
    <scope>IDENTIFICATION</scope>
    <source>
        <tissue evidence="7">Leaf</tissue>
    </source>
</reference>
<feature type="region of interest" description="Disordered" evidence="2">
    <location>
        <begin position="1"/>
        <end position="20"/>
    </location>
</feature>
<keyword evidence="1" id="KW-0732">Signal</keyword>
<evidence type="ECO:0000256" key="3">
    <source>
        <dbReference type="SAM" id="Phobius"/>
    </source>
</evidence>
<dbReference type="Pfam" id="PF06045">
    <property type="entry name" value="Rhamnogal_lyase"/>
    <property type="match status" value="1"/>
</dbReference>
<evidence type="ECO:0000256" key="1">
    <source>
        <dbReference type="ARBA" id="ARBA00022729"/>
    </source>
</evidence>
<dbReference type="CDD" id="cd10320">
    <property type="entry name" value="RGL4_N"/>
    <property type="match status" value="1"/>
</dbReference>
<dbReference type="PANTHER" id="PTHR32018">
    <property type="entry name" value="RHAMNOGALACTURONATE LYASE FAMILY PROTEIN"/>
    <property type="match status" value="1"/>
</dbReference>
<dbReference type="InterPro" id="IPR051850">
    <property type="entry name" value="Polysacch_Lyase_4"/>
</dbReference>
<dbReference type="InterPro" id="IPR014718">
    <property type="entry name" value="GH-type_carb-bd"/>
</dbReference>
<gene>
    <name evidence="7" type="primary">LOC110788445</name>
</gene>
<dbReference type="Gene3D" id="2.60.120.260">
    <property type="entry name" value="Galactose-binding domain-like"/>
    <property type="match status" value="1"/>
</dbReference>
<keyword evidence="3" id="KW-1133">Transmembrane helix</keyword>
<dbReference type="RefSeq" id="XP_056691603.1">
    <property type="nucleotide sequence ID" value="XM_056835625.1"/>
</dbReference>
<proteinExistence type="predicted"/>
<feature type="compositionally biased region" description="Low complexity" evidence="2">
    <location>
        <begin position="221"/>
        <end position="231"/>
    </location>
</feature>
<keyword evidence="3" id="KW-0472">Membrane</keyword>
<sequence>MDSTSQELPRPPVHGKYDFRSNRPRQRKSEIIKYSIIAIIIIIILSLGVTFAVLFVSFKKAKVPNFQVKSVRVSRFSVANVLTDQQKVLSADVDFFLDSDNKNRLVGVYFGNMVMETGWAGVETTFGETNVRDYVQKSKGVTTLKVSTRSEVEVKMDVKQEDMKLNLSINGDLKFFSGPFKTKRLPFIVSCNNISGVSVHAACGFKLFTNGKTPDGKPKAQTPSQTPSQTPEPRPIDGGPTADESPPSPPVESFPPVKLTIQDKFVIMDNGILQTTIAKPAGFVTGIKYNGIDNILDTLNPEDDRGYWDVVWAPPGTPGTRGNFQRIVGTEFRVIIDREDQIELSFKVAYDPATGGKTVAPMEVDQRYVMLRGVSGIYAYGIFEREAWPAFGMPNARLAFKLQRNQFKYMAIADNRQREMPVPEDRIKSRVEELIYPEAVIMTNPIEPQFKGEVDDKYQYSEESQDIRVHGWICKDPPTGFWQITPSYEFRSGGPNKQFLTSHVGPSTLAMFVSAHYSGEDLIPRFAEGEPWNHIYGPMFMYMNNMTKGQDLPLLWDDAKERMMSEVKKWPYSFPASKDFAKANERVNVTGTFFVHDKYKSKVKGPARNAFIGLGPPGEAGSWQRDSKTYQFWTRTDEHGNFTISFVRVGNYDLHGWVDGFIGDFKHTTPIDITIGQNVDVGEIVFEPPRDGPTLWEIGVPDRLAQEFFIPDPNPKYVNKLYVNHPDRFRQYGLWERYAELYPKDDLVYDVNTSDYSKDWFFAQVTRPLDGGYNGTTWSVKFNLDDVAPDATYKLRVAIASASNSEMEIRFNKQKPTPPIFTTGQLGNDNSIARHGIHGLYWLYSIDVKGIELNKGSNTLFLTQTKGSTALQGIMYDYLRLEGPPKNTN</sequence>
<dbReference type="InterPro" id="IPR013784">
    <property type="entry name" value="Carb-bd-like_fold"/>
</dbReference>
<dbReference type="Pfam" id="PF14683">
    <property type="entry name" value="CBM-like"/>
    <property type="match status" value="1"/>
</dbReference>
<dbReference type="InterPro" id="IPR029411">
    <property type="entry name" value="RG-lyase_III"/>
</dbReference>
<dbReference type="Pfam" id="PF14686">
    <property type="entry name" value="fn3_3"/>
    <property type="match status" value="1"/>
</dbReference>
<dbReference type="InterPro" id="IPR010325">
    <property type="entry name" value="Rhamnogal_lyase"/>
</dbReference>
<dbReference type="SUPFAM" id="SSF49785">
    <property type="entry name" value="Galactose-binding domain-like"/>
    <property type="match status" value="1"/>
</dbReference>
<keyword evidence="6" id="KW-1185">Reference proteome</keyword>
<feature type="domain" description="Rhamnogalacturonan lyase" evidence="5">
    <location>
        <begin position="608"/>
        <end position="679"/>
    </location>
</feature>
<feature type="transmembrane region" description="Helical" evidence="3">
    <location>
        <begin position="31"/>
        <end position="58"/>
    </location>
</feature>
<dbReference type="SUPFAM" id="SSF49452">
    <property type="entry name" value="Starch-binding domain-like"/>
    <property type="match status" value="1"/>
</dbReference>
<feature type="domain" description="Rhamnogalacturonan lyase" evidence="4">
    <location>
        <begin position="694"/>
        <end position="881"/>
    </location>
</feature>
<dbReference type="CDD" id="cd10316">
    <property type="entry name" value="RGL4_M"/>
    <property type="match status" value="1"/>
</dbReference>
<keyword evidence="3" id="KW-0812">Transmembrane</keyword>
<reference evidence="6" key="1">
    <citation type="journal article" date="2021" name="Nat. Commun.">
        <title>Genomic analyses provide insights into spinach domestication and the genetic basis of agronomic traits.</title>
        <authorList>
            <person name="Cai X."/>
            <person name="Sun X."/>
            <person name="Xu C."/>
            <person name="Sun H."/>
            <person name="Wang X."/>
            <person name="Ge C."/>
            <person name="Zhang Z."/>
            <person name="Wang Q."/>
            <person name="Fei Z."/>
            <person name="Jiao C."/>
            <person name="Wang Q."/>
        </authorList>
    </citation>
    <scope>NUCLEOTIDE SEQUENCE [LARGE SCALE GENOMIC DNA]</scope>
    <source>
        <strain evidence="6">cv. Varoflay</strain>
    </source>
</reference>
<evidence type="ECO:0000259" key="5">
    <source>
        <dbReference type="Pfam" id="PF14686"/>
    </source>
</evidence>
<dbReference type="InterPro" id="IPR029413">
    <property type="entry name" value="RG-lyase_II"/>
</dbReference>
<evidence type="ECO:0000313" key="6">
    <source>
        <dbReference type="Proteomes" id="UP000813463"/>
    </source>
</evidence>
<name>A0ABM3R7L6_SPIOL</name>
<dbReference type="Proteomes" id="UP000813463">
    <property type="component" value="Chromosome 2"/>
</dbReference>
<evidence type="ECO:0000313" key="7">
    <source>
        <dbReference type="RefSeq" id="XP_056691603.1"/>
    </source>
</evidence>
<dbReference type="Gene3D" id="2.70.98.10">
    <property type="match status" value="1"/>
</dbReference>
<protein>
    <submittedName>
        <fullName evidence="7">Rhamnogalacturonate lyase B-like</fullName>
    </submittedName>
</protein>
<dbReference type="GeneID" id="110788445"/>
<dbReference type="PANTHER" id="PTHR32018:SF1">
    <property type="entry name" value="RHAMNOGALACTURONAN ENDOLYASE"/>
    <property type="match status" value="1"/>
</dbReference>
<dbReference type="Gene3D" id="2.60.40.1120">
    <property type="entry name" value="Carboxypeptidase-like, regulatory domain"/>
    <property type="match status" value="1"/>
</dbReference>
<feature type="region of interest" description="Disordered" evidence="2">
    <location>
        <begin position="212"/>
        <end position="255"/>
    </location>
</feature>
<dbReference type="InterPro" id="IPR008979">
    <property type="entry name" value="Galactose-bd-like_sf"/>
</dbReference>
<evidence type="ECO:0000259" key="4">
    <source>
        <dbReference type="Pfam" id="PF14683"/>
    </source>
</evidence>
<organism evidence="6 7">
    <name type="scientific">Spinacia oleracea</name>
    <name type="common">Spinach</name>
    <dbReference type="NCBI Taxonomy" id="3562"/>
    <lineage>
        <taxon>Eukaryota</taxon>
        <taxon>Viridiplantae</taxon>
        <taxon>Streptophyta</taxon>
        <taxon>Embryophyta</taxon>
        <taxon>Tracheophyta</taxon>
        <taxon>Spermatophyta</taxon>
        <taxon>Magnoliopsida</taxon>
        <taxon>eudicotyledons</taxon>
        <taxon>Gunneridae</taxon>
        <taxon>Pentapetalae</taxon>
        <taxon>Caryophyllales</taxon>
        <taxon>Chenopodiaceae</taxon>
        <taxon>Chenopodioideae</taxon>
        <taxon>Anserineae</taxon>
        <taxon>Spinacia</taxon>
    </lineage>
</organism>
<evidence type="ECO:0000256" key="2">
    <source>
        <dbReference type="SAM" id="MobiDB-lite"/>
    </source>
</evidence>
<accession>A0ABM3R7L6</accession>
<dbReference type="CDD" id="cd10317">
    <property type="entry name" value="RGL4_C"/>
    <property type="match status" value="1"/>
</dbReference>